<reference evidence="1 2" key="1">
    <citation type="submission" date="2019-11" db="EMBL/GenBank/DDBJ databases">
        <title>Growth characteristics of pneumococcus vary with the chemical composition of the capsule and with environmental conditions.</title>
        <authorList>
            <person name="Tothpal A."/>
            <person name="Desobry K."/>
            <person name="Joshi S."/>
            <person name="Wyllie A.L."/>
            <person name="Weinberger D.M."/>
        </authorList>
    </citation>
    <scope>NUCLEOTIDE SEQUENCE [LARGE SCALE GENOMIC DNA]</scope>
    <source>
        <strain evidence="2">pnumococcus22F</strain>
    </source>
</reference>
<comment type="caution">
    <text evidence="1">The sequence shown here is derived from an EMBL/GenBank/DDBJ whole genome shotgun (WGS) entry which is preliminary data.</text>
</comment>
<accession>A0A6G2D7B8</accession>
<evidence type="ECO:0000313" key="1">
    <source>
        <dbReference type="EMBL" id="MTV64499.1"/>
    </source>
</evidence>
<sequence>MIDLDELIAPARVARVSFEVPRMARPAVIGFLPMHIDNPAFLDAVLREELTAESEAKGI</sequence>
<gene>
    <name evidence="1" type="ORF">GM539_14285</name>
</gene>
<name>A0A6G2D7B8_STREE</name>
<organism evidence="1 2">
    <name type="scientific">Streptococcus pneumoniae</name>
    <dbReference type="NCBI Taxonomy" id="1313"/>
    <lineage>
        <taxon>Bacteria</taxon>
        <taxon>Bacillati</taxon>
        <taxon>Bacillota</taxon>
        <taxon>Bacilli</taxon>
        <taxon>Lactobacillales</taxon>
        <taxon>Streptococcaceae</taxon>
        <taxon>Streptococcus</taxon>
    </lineage>
</organism>
<dbReference type="Proteomes" id="UP000474228">
    <property type="component" value="Unassembled WGS sequence"/>
</dbReference>
<protein>
    <submittedName>
        <fullName evidence="1">Uncharacterized protein</fullName>
    </submittedName>
</protein>
<dbReference type="AlphaFoldDB" id="A0A6G2D7B8"/>
<dbReference type="EMBL" id="WNHJ01000872">
    <property type="protein sequence ID" value="MTV64499.1"/>
    <property type="molecule type" value="Genomic_DNA"/>
</dbReference>
<proteinExistence type="predicted"/>
<feature type="non-terminal residue" evidence="1">
    <location>
        <position position="59"/>
    </location>
</feature>
<evidence type="ECO:0000313" key="2">
    <source>
        <dbReference type="Proteomes" id="UP000474228"/>
    </source>
</evidence>